<sequence>MAHNTARAPMVAAVTAPRAVRSGEVAGTDSGADDDMFSIFLADGSQEGPAPASGTAPKTFDIDYPIHGIFRRAYEVSVRK</sequence>
<organism evidence="1 2">
    <name type="scientific">Paramagnetospirillum marisnigri</name>
    <dbReference type="NCBI Taxonomy" id="1285242"/>
    <lineage>
        <taxon>Bacteria</taxon>
        <taxon>Pseudomonadati</taxon>
        <taxon>Pseudomonadota</taxon>
        <taxon>Alphaproteobacteria</taxon>
        <taxon>Rhodospirillales</taxon>
        <taxon>Magnetospirillaceae</taxon>
        <taxon>Paramagnetospirillum</taxon>
    </lineage>
</organism>
<dbReference type="AlphaFoldDB" id="A0A178N077"/>
<evidence type="ECO:0000313" key="1">
    <source>
        <dbReference type="EMBL" id="OAN55980.1"/>
    </source>
</evidence>
<dbReference type="EMBL" id="LWQT01000010">
    <property type="protein sequence ID" value="OAN55980.1"/>
    <property type="molecule type" value="Genomic_DNA"/>
</dbReference>
<reference evidence="1 2" key="1">
    <citation type="submission" date="2016-04" db="EMBL/GenBank/DDBJ databases">
        <title>Draft genome sequence of freshwater magnetotactic bacteria Magnetospirillum marisnigri SP-1 and Magnetospirillum moscoviense BB-1.</title>
        <authorList>
            <person name="Koziaeva V."/>
            <person name="Dziuba M.V."/>
            <person name="Ivanov T.M."/>
            <person name="Kuznetsov B."/>
            <person name="Grouzdev D.S."/>
        </authorList>
    </citation>
    <scope>NUCLEOTIDE SEQUENCE [LARGE SCALE GENOMIC DNA]</scope>
    <source>
        <strain evidence="1 2">SP-1</strain>
    </source>
</reference>
<dbReference type="Proteomes" id="UP000078428">
    <property type="component" value="Unassembled WGS sequence"/>
</dbReference>
<keyword evidence="2" id="KW-1185">Reference proteome</keyword>
<proteinExistence type="predicted"/>
<protein>
    <submittedName>
        <fullName evidence="1">Uncharacterized protein</fullName>
    </submittedName>
</protein>
<gene>
    <name evidence="1" type="ORF">A6A04_10490</name>
</gene>
<comment type="caution">
    <text evidence="1">The sequence shown here is derived from an EMBL/GenBank/DDBJ whole genome shotgun (WGS) entry which is preliminary data.</text>
</comment>
<name>A0A178N077_9PROT</name>
<evidence type="ECO:0000313" key="2">
    <source>
        <dbReference type="Proteomes" id="UP000078428"/>
    </source>
</evidence>
<dbReference type="STRING" id="1285242.A6A04_10490"/>
<accession>A0A178N077</accession>